<dbReference type="InterPro" id="IPR036388">
    <property type="entry name" value="WH-like_DNA-bd_sf"/>
</dbReference>
<dbReference type="EMBL" id="JACFYJ010000073">
    <property type="protein sequence ID" value="MEI6001417.1"/>
    <property type="molecule type" value="Genomic_DNA"/>
</dbReference>
<gene>
    <name evidence="9" type="ORF">H3V53_30935</name>
</gene>
<dbReference type="SUPFAM" id="SSF88659">
    <property type="entry name" value="Sigma3 and sigma4 domains of RNA polymerase sigma factors"/>
    <property type="match status" value="2"/>
</dbReference>
<evidence type="ECO:0000256" key="4">
    <source>
        <dbReference type="ARBA" id="ARBA00023163"/>
    </source>
</evidence>
<dbReference type="RefSeq" id="WP_336601143.1">
    <property type="nucleotide sequence ID" value="NZ_JACFYJ010000073.1"/>
</dbReference>
<evidence type="ECO:0000256" key="1">
    <source>
        <dbReference type="ARBA" id="ARBA00023015"/>
    </source>
</evidence>
<evidence type="ECO:0000256" key="6">
    <source>
        <dbReference type="SAM" id="MobiDB-lite"/>
    </source>
</evidence>
<dbReference type="InterPro" id="IPR009042">
    <property type="entry name" value="RNA_pol_sigma70_r1_2"/>
</dbReference>
<evidence type="ECO:0000256" key="3">
    <source>
        <dbReference type="ARBA" id="ARBA00023125"/>
    </source>
</evidence>
<dbReference type="SUPFAM" id="SSF88946">
    <property type="entry name" value="Sigma2 domain of RNA polymerase sigma factors"/>
    <property type="match status" value="1"/>
</dbReference>
<sequence>MFYLENRQVNPKYPTMRLIRCQRFTTRQRLQAILAPTPGGDPASEMKTAVREPRARKPKVGPTDAHSANPEHFAEIGSHRRDADEALPSNDENHWDNVQELCEDVAQTCHTSDEPEAGVGCHFGRSENSWNDECSMSAARPCQGVVAAEHSLSVYLRHMHRVPLLRAAEETALAQEIEAGRRDALSAICSSASATEAFLTLIGRSDAKLLTVRSQIGEQNLNALAELHRTLRSQSPLSPSCDDALRILEPDQRWWPEVGRLASAVLAVISAAPGEQHASHERHSRLAEQTLVEHALASALQRIQRAAGKMTEANMRLVVSIALKHSGHGAELADLVQEGTIGLMRAVEKFDYHRRLRFSTYATWWIRQSVSRALVERGRSIRLPVQVHMEMRRVQRCADRIAQRHGRRATHDELSADTGLSGLRVTKALDVPSEPLSLDVELSGTGLSLVDLIEDDAGSTPRDFLFRKRKDAVVASMLRQLPVDQADVLSRRFGLQDGEMSTYDEIARQTGMSREKVRRLEKQALATLRTSSHATSARDYLGETD</sequence>
<comment type="caution">
    <text evidence="9">The sequence shown here is derived from an EMBL/GenBank/DDBJ whole genome shotgun (WGS) entry which is preliminary data.</text>
</comment>
<keyword evidence="1 5" id="KW-0805">Transcription regulation</keyword>
<dbReference type="PANTHER" id="PTHR30603:SF47">
    <property type="entry name" value="RNA POLYMERASE SIGMA FACTOR SIGD, CHLOROPLASTIC"/>
    <property type="match status" value="1"/>
</dbReference>
<dbReference type="InterPro" id="IPR013324">
    <property type="entry name" value="RNA_pol_sigma_r3/r4-like"/>
</dbReference>
<evidence type="ECO:0000313" key="9">
    <source>
        <dbReference type="EMBL" id="MEI6001417.1"/>
    </source>
</evidence>
<dbReference type="Pfam" id="PF00140">
    <property type="entry name" value="Sigma70_r1_2"/>
    <property type="match status" value="1"/>
</dbReference>
<dbReference type="InterPro" id="IPR007630">
    <property type="entry name" value="RNA_pol_sigma70_r4"/>
</dbReference>
<protein>
    <recommendedName>
        <fullName evidence="5">RNA polymerase sigma factor</fullName>
    </recommendedName>
</protein>
<dbReference type="Pfam" id="PF04545">
    <property type="entry name" value="Sigma70_r4"/>
    <property type="match status" value="1"/>
</dbReference>
<name>A0ABU8J0W9_9BURK</name>
<dbReference type="PROSITE" id="PS00715">
    <property type="entry name" value="SIGMA70_1"/>
    <property type="match status" value="1"/>
</dbReference>
<organism evidence="9 10">
    <name type="scientific">Paraburkholderia bengalensis</name>
    <dbReference type="NCBI Taxonomy" id="2747562"/>
    <lineage>
        <taxon>Bacteria</taxon>
        <taxon>Pseudomonadati</taxon>
        <taxon>Pseudomonadota</taxon>
        <taxon>Betaproteobacteria</taxon>
        <taxon>Burkholderiales</taxon>
        <taxon>Burkholderiaceae</taxon>
        <taxon>Paraburkholderia</taxon>
    </lineage>
</organism>
<dbReference type="NCBIfam" id="TIGR02937">
    <property type="entry name" value="sigma70-ECF"/>
    <property type="match status" value="1"/>
</dbReference>
<dbReference type="PRINTS" id="PR00046">
    <property type="entry name" value="SIGMA70FCT"/>
</dbReference>
<dbReference type="Pfam" id="PF04539">
    <property type="entry name" value="Sigma70_r3"/>
    <property type="match status" value="1"/>
</dbReference>
<dbReference type="InterPro" id="IPR013325">
    <property type="entry name" value="RNA_pol_sigma_r2"/>
</dbReference>
<feature type="domain" description="RNA polymerase sigma-70" evidence="7">
    <location>
        <begin position="334"/>
        <end position="347"/>
    </location>
</feature>
<dbReference type="CDD" id="cd06171">
    <property type="entry name" value="Sigma70_r4"/>
    <property type="match status" value="1"/>
</dbReference>
<reference evidence="9 10" key="1">
    <citation type="journal article" date="2022" name="Arch. Microbiol.">
        <title>Paraburkholderia bengalensis sp. nov. isolated from roots of Oryza sativa, IR64.</title>
        <authorList>
            <person name="Nag P."/>
            <person name="Mondal N."/>
            <person name="Sarkar J."/>
            <person name="Das S."/>
        </authorList>
    </citation>
    <scope>NUCLEOTIDE SEQUENCE [LARGE SCALE GENOMIC DNA]</scope>
    <source>
        <strain evidence="9 10">IR64_4_BI</strain>
    </source>
</reference>
<dbReference type="InterPro" id="IPR007624">
    <property type="entry name" value="RNA_pol_sigma70_r3"/>
</dbReference>
<evidence type="ECO:0000313" key="10">
    <source>
        <dbReference type="Proteomes" id="UP001386437"/>
    </source>
</evidence>
<dbReference type="InterPro" id="IPR007627">
    <property type="entry name" value="RNA_pol_sigma70_r2"/>
</dbReference>
<comment type="similarity">
    <text evidence="5">Belongs to the sigma-70 factor family.</text>
</comment>
<proteinExistence type="inferred from homology"/>
<dbReference type="Gene3D" id="1.10.10.10">
    <property type="entry name" value="Winged helix-like DNA-binding domain superfamily/Winged helix DNA-binding domain"/>
    <property type="match status" value="2"/>
</dbReference>
<dbReference type="InterPro" id="IPR000943">
    <property type="entry name" value="RNA_pol_sigma70"/>
</dbReference>
<evidence type="ECO:0000256" key="2">
    <source>
        <dbReference type="ARBA" id="ARBA00023082"/>
    </source>
</evidence>
<dbReference type="InterPro" id="IPR050239">
    <property type="entry name" value="Sigma-70_RNA_pol_init_factors"/>
</dbReference>
<evidence type="ECO:0000259" key="8">
    <source>
        <dbReference type="PROSITE" id="PS00716"/>
    </source>
</evidence>
<feature type="domain" description="RNA polymerase sigma-70" evidence="8">
    <location>
        <begin position="502"/>
        <end position="528"/>
    </location>
</feature>
<keyword evidence="4 5" id="KW-0804">Transcription</keyword>
<keyword evidence="2 5" id="KW-0731">Sigma factor</keyword>
<comment type="function">
    <text evidence="5">Sigma factors are initiation factors that promote the attachment of RNA polymerase to specific initiation sites and are then released.</text>
</comment>
<dbReference type="PANTHER" id="PTHR30603">
    <property type="entry name" value="RNA POLYMERASE SIGMA FACTOR RPO"/>
    <property type="match status" value="1"/>
</dbReference>
<evidence type="ECO:0000259" key="7">
    <source>
        <dbReference type="PROSITE" id="PS00715"/>
    </source>
</evidence>
<dbReference type="PROSITE" id="PS00716">
    <property type="entry name" value="SIGMA70_2"/>
    <property type="match status" value="1"/>
</dbReference>
<evidence type="ECO:0000256" key="5">
    <source>
        <dbReference type="RuleBase" id="RU362124"/>
    </source>
</evidence>
<feature type="region of interest" description="Disordered" evidence="6">
    <location>
        <begin position="50"/>
        <end position="70"/>
    </location>
</feature>
<dbReference type="Pfam" id="PF04542">
    <property type="entry name" value="Sigma70_r2"/>
    <property type="match status" value="1"/>
</dbReference>
<accession>A0ABU8J0W9</accession>
<dbReference type="Proteomes" id="UP001386437">
    <property type="component" value="Unassembled WGS sequence"/>
</dbReference>
<dbReference type="InterPro" id="IPR014284">
    <property type="entry name" value="RNA_pol_sigma-70_dom"/>
</dbReference>
<dbReference type="Gene3D" id="1.10.601.10">
    <property type="entry name" value="RNA Polymerase Primary Sigma Factor"/>
    <property type="match status" value="2"/>
</dbReference>
<keyword evidence="3 5" id="KW-0238">DNA-binding</keyword>
<keyword evidence="10" id="KW-1185">Reference proteome</keyword>